<keyword evidence="2" id="KW-1185">Reference proteome</keyword>
<dbReference type="Proteomes" id="UP000639859">
    <property type="component" value="Unassembled WGS sequence"/>
</dbReference>
<reference evidence="1 2" key="1">
    <citation type="submission" date="2020-11" db="EMBL/GenBank/DDBJ databases">
        <title>genome sequence of strain KACC 18849.</title>
        <authorList>
            <person name="Gao J."/>
            <person name="Zhang X."/>
        </authorList>
    </citation>
    <scope>NUCLEOTIDE SEQUENCE [LARGE SCALE GENOMIC DNA]</scope>
    <source>
        <strain evidence="1 2">KACC 18849</strain>
    </source>
</reference>
<gene>
    <name evidence="1" type="ORF">I4Q42_01750</name>
</gene>
<accession>A0ABS0SUR9</accession>
<dbReference type="EMBL" id="JADWOX010000001">
    <property type="protein sequence ID" value="MBI1682387.1"/>
    <property type="molecule type" value="Genomic_DNA"/>
</dbReference>
<sequence length="140" mass="14768">MARDASLWVRKALQSAQKADAAVAAIVGARVYGQNPPADPVWPFTKLPPLTVVPMRATGLDGTRYSIRISGFAKGVDDTEAALLGGAISACLDGRSIALTEAPWPARLTDIRWTGTDIIRDPAEATGWHAIVAFEGVVTA</sequence>
<evidence type="ECO:0000313" key="2">
    <source>
        <dbReference type="Proteomes" id="UP000639859"/>
    </source>
</evidence>
<dbReference type="RefSeq" id="WP_198574342.1">
    <property type="nucleotide sequence ID" value="NZ_JADWOX010000001.1"/>
</dbReference>
<dbReference type="InterPro" id="IPR021508">
    <property type="entry name" value="Gp17-like"/>
</dbReference>
<name>A0ABS0SUR9_9CAUL</name>
<proteinExistence type="predicted"/>
<dbReference type="Gene3D" id="3.30.2000.30">
    <property type="match status" value="1"/>
</dbReference>
<dbReference type="InterPro" id="IPR053745">
    <property type="entry name" value="Viral_Tail_Comp_sf"/>
</dbReference>
<organism evidence="1 2">
    <name type="scientific">Caulobacter hibisci</name>
    <dbReference type="NCBI Taxonomy" id="2035993"/>
    <lineage>
        <taxon>Bacteria</taxon>
        <taxon>Pseudomonadati</taxon>
        <taxon>Pseudomonadota</taxon>
        <taxon>Alphaproteobacteria</taxon>
        <taxon>Caulobacterales</taxon>
        <taxon>Caulobacteraceae</taxon>
        <taxon>Caulobacter</taxon>
    </lineage>
</organism>
<comment type="caution">
    <text evidence="1">The sequence shown here is derived from an EMBL/GenBank/DDBJ whole genome shotgun (WGS) entry which is preliminary data.</text>
</comment>
<evidence type="ECO:0000313" key="1">
    <source>
        <dbReference type="EMBL" id="MBI1682387.1"/>
    </source>
</evidence>
<protein>
    <submittedName>
        <fullName evidence="1">DUF3168 domain-containing protein</fullName>
    </submittedName>
</protein>
<dbReference type="Pfam" id="PF11367">
    <property type="entry name" value="Tail_completion_gp17"/>
    <property type="match status" value="1"/>
</dbReference>